<proteinExistence type="predicted"/>
<geneLocation type="plasmid" evidence="1">
    <name>pWM99c-2</name>
</geneLocation>
<reference evidence="1" key="1">
    <citation type="submission" date="2018-08" db="EMBL/GenBank/DDBJ databases">
        <title>Complete genome sequence of Acinetobacter baumannii strain WM99c.</title>
        <authorList>
            <person name="Nigro S.J."/>
            <person name="Wick R.R."/>
            <person name="Holt K.E."/>
            <person name="Hall R.M."/>
        </authorList>
    </citation>
    <scope>NUCLEOTIDE SEQUENCE</scope>
    <source>
        <strain evidence="1">WM99c</strain>
        <plasmid evidence="1">pWM99c-2</plasmid>
    </source>
</reference>
<evidence type="ECO:0000313" key="1">
    <source>
        <dbReference type="EMBL" id="AXQ92247.1"/>
    </source>
</evidence>
<gene>
    <name evidence="1" type="ORF">BSF95_05047</name>
</gene>
<protein>
    <submittedName>
        <fullName evidence="1">Uncharacterized protein</fullName>
    </submittedName>
</protein>
<organism evidence="1">
    <name type="scientific">Acinetobacter baumannii WM99c</name>
    <dbReference type="NCBI Taxonomy" id="945555"/>
    <lineage>
        <taxon>Bacteria</taxon>
        <taxon>Pseudomonadati</taxon>
        <taxon>Pseudomonadota</taxon>
        <taxon>Gammaproteobacteria</taxon>
        <taxon>Moraxellales</taxon>
        <taxon>Moraxellaceae</taxon>
        <taxon>Acinetobacter</taxon>
        <taxon>Acinetobacter calcoaceticus/baumannii complex</taxon>
    </lineage>
</organism>
<keyword evidence="1" id="KW-0614">Plasmid</keyword>
<sequence>MMKAFGSAMISSEEGGIIEQAIKWFKESVDDLENIIGTKDFVLTAKEG</sequence>
<dbReference type="AlphaFoldDB" id="A0A385F1F1"/>
<dbReference type="EMBL" id="CP031744">
    <property type="protein sequence ID" value="AXQ92247.1"/>
    <property type="molecule type" value="Genomic_DNA"/>
</dbReference>
<accession>A0A385F1F1</accession>
<name>A0A385F1F1_ACIBA</name>
<dbReference type="RefSeq" id="WP_000973813.1">
    <property type="nucleotide sequence ID" value="NZ_AERY01000080.1"/>
</dbReference>